<dbReference type="InterPro" id="IPR001453">
    <property type="entry name" value="MoaB/Mog_dom"/>
</dbReference>
<dbReference type="PIRSF" id="PIRSF006728">
    <property type="entry name" value="CinA"/>
    <property type="match status" value="1"/>
</dbReference>
<feature type="domain" description="MoaB/Mog" evidence="2">
    <location>
        <begin position="4"/>
        <end position="171"/>
    </location>
</feature>
<dbReference type="HAMAP" id="MF_00226_B">
    <property type="entry name" value="CinA_B"/>
    <property type="match status" value="1"/>
</dbReference>
<dbReference type="NCBIfam" id="NF001813">
    <property type="entry name" value="PRK00549.1"/>
    <property type="match status" value="1"/>
</dbReference>
<gene>
    <name evidence="1" type="primary">cinA</name>
    <name evidence="3" type="ORF">CGS46_02035</name>
</gene>
<dbReference type="InterPro" id="IPR036425">
    <property type="entry name" value="MoaB/Mog-like_dom_sf"/>
</dbReference>
<evidence type="ECO:0000259" key="2">
    <source>
        <dbReference type="SMART" id="SM00852"/>
    </source>
</evidence>
<evidence type="ECO:0000313" key="4">
    <source>
        <dbReference type="Proteomes" id="UP000220752"/>
    </source>
</evidence>
<dbReference type="NCBIfam" id="TIGR00200">
    <property type="entry name" value="cinA_nterm"/>
    <property type="match status" value="1"/>
</dbReference>
<dbReference type="CDD" id="cd00885">
    <property type="entry name" value="cinA"/>
    <property type="match status" value="1"/>
</dbReference>
<accession>A0A2A6ZEB8</accession>
<protein>
    <recommendedName>
        <fullName evidence="1">Putative competence-damage inducible protein</fullName>
    </recommendedName>
</protein>
<dbReference type="Pfam" id="PF18146">
    <property type="entry name" value="CinA_KH"/>
    <property type="match status" value="1"/>
</dbReference>
<evidence type="ECO:0000256" key="1">
    <source>
        <dbReference type="HAMAP-Rule" id="MF_00226"/>
    </source>
</evidence>
<organism evidence="3 4">
    <name type="scientific">Faecalibacterium langellae</name>
    <dbReference type="NCBI Taxonomy" id="3435293"/>
    <lineage>
        <taxon>Bacteria</taxon>
        <taxon>Bacillati</taxon>
        <taxon>Bacillota</taxon>
        <taxon>Clostridia</taxon>
        <taxon>Eubacteriales</taxon>
        <taxon>Oscillospiraceae</taxon>
        <taxon>Faecalibacterium</taxon>
    </lineage>
</organism>
<sequence length="439" mass="46802">MTAEIISVGTELLLGNILNTNAQYLSRELAALGITVQRESTIGDNHGRLADFVNEAKQRCDLLVFTGGLGPTADDLTKETVAGCYGDTLAFDPEEWQKIVDFFTRTGRKTTPNNRKQAMVPVNGHKVINNHGTAPGAWFEQDGHCAVLMPGVPHEMKAMWTESVRPLLLARQNCTLHSITLRVLGGESDIEYRVRHLLENANPTAAIYCKTGECEIRITARAETDSSAEKMCRAYATKFYDLLGDAVYDEDVTGLEETLVHTLKEKGLTIATAESCTGGMIAQRLTNVSGASEVFGFGFVTYWEQAKAKMIGVDPAAIAKYNVVSAPVAAQMALGAAEAAGADIAVSVTGLAGPNGGDAVRPVGTVYLGAACGETVYVKKLFVSRPDRALVRARAAQAALELALRLAQGKVPADTQALAKSARHDAAALTALDSTFLKG</sequence>
<dbReference type="NCBIfam" id="TIGR00177">
    <property type="entry name" value="molyb_syn"/>
    <property type="match status" value="1"/>
</dbReference>
<name>A0A2A6ZEB8_9FIRM</name>
<keyword evidence="4" id="KW-1185">Reference proteome</keyword>
<dbReference type="AlphaFoldDB" id="A0A2A6ZEB8"/>
<dbReference type="NCBIfam" id="TIGR00199">
    <property type="entry name" value="PncC_domain"/>
    <property type="match status" value="1"/>
</dbReference>
<dbReference type="InterPro" id="IPR036653">
    <property type="entry name" value="CinA-like_C"/>
</dbReference>
<dbReference type="InterPro" id="IPR008135">
    <property type="entry name" value="Competence-induced_CinA"/>
</dbReference>
<reference evidence="3 4" key="1">
    <citation type="journal article" date="2017" name="Front. Microbiol.">
        <title>New Insights into the Diversity of the Genus Faecalibacterium.</title>
        <authorList>
            <person name="Benevides L."/>
            <person name="Burman S."/>
            <person name="Martin R."/>
            <person name="Robert V."/>
            <person name="Thomas M."/>
            <person name="Miquel S."/>
            <person name="Chain F."/>
            <person name="Sokol H."/>
            <person name="Bermudez-Humaran L.G."/>
            <person name="Morrison M."/>
            <person name="Langella P."/>
            <person name="Azevedo V.A."/>
            <person name="Chatel J.M."/>
            <person name="Soares S."/>
        </authorList>
    </citation>
    <scope>NUCLEOTIDE SEQUENCE [LARGE SCALE GENOMIC DNA]</scope>
    <source>
        <strain evidence="4">CNCM I-4540</strain>
    </source>
</reference>
<dbReference type="SUPFAM" id="SSF142433">
    <property type="entry name" value="CinA-like"/>
    <property type="match status" value="1"/>
</dbReference>
<dbReference type="InterPro" id="IPR008136">
    <property type="entry name" value="CinA_C"/>
</dbReference>
<dbReference type="SMART" id="SM00852">
    <property type="entry name" value="MoCF_biosynth"/>
    <property type="match status" value="1"/>
</dbReference>
<comment type="similarity">
    <text evidence="1">Belongs to the CinA family.</text>
</comment>
<dbReference type="PANTHER" id="PTHR13939:SF0">
    <property type="entry name" value="NMN AMIDOHYDROLASE-LIKE PROTEIN YFAY"/>
    <property type="match status" value="1"/>
</dbReference>
<dbReference type="Pfam" id="PF02464">
    <property type="entry name" value="CinA"/>
    <property type="match status" value="1"/>
</dbReference>
<dbReference type="InterPro" id="IPR050101">
    <property type="entry name" value="CinA"/>
</dbReference>
<dbReference type="PANTHER" id="PTHR13939">
    <property type="entry name" value="NICOTINAMIDE-NUCLEOTIDE AMIDOHYDROLASE PNCC"/>
    <property type="match status" value="1"/>
</dbReference>
<dbReference type="EMBL" id="NMTQ01000011">
    <property type="protein sequence ID" value="PDX59711.1"/>
    <property type="molecule type" value="Genomic_DNA"/>
</dbReference>
<dbReference type="Pfam" id="PF00994">
    <property type="entry name" value="MoCF_biosynth"/>
    <property type="match status" value="1"/>
</dbReference>
<dbReference type="Gene3D" id="3.40.980.10">
    <property type="entry name" value="MoaB/Mog-like domain"/>
    <property type="match status" value="1"/>
</dbReference>
<dbReference type="SUPFAM" id="SSF53218">
    <property type="entry name" value="Molybdenum cofactor biosynthesis proteins"/>
    <property type="match status" value="1"/>
</dbReference>
<dbReference type="Gene3D" id="3.90.950.20">
    <property type="entry name" value="CinA-like"/>
    <property type="match status" value="1"/>
</dbReference>
<proteinExistence type="inferred from homology"/>
<comment type="caution">
    <text evidence="3">The sequence shown here is derived from an EMBL/GenBank/DDBJ whole genome shotgun (WGS) entry which is preliminary data.</text>
</comment>
<dbReference type="InterPro" id="IPR041424">
    <property type="entry name" value="CinA_KH"/>
</dbReference>
<evidence type="ECO:0000313" key="3">
    <source>
        <dbReference type="EMBL" id="PDX59711.1"/>
    </source>
</evidence>
<dbReference type="Gene3D" id="3.30.70.2860">
    <property type="match status" value="1"/>
</dbReference>
<dbReference type="Proteomes" id="UP000220752">
    <property type="component" value="Unassembled WGS sequence"/>
</dbReference>